<proteinExistence type="predicted"/>
<gene>
    <name evidence="2" type="ORF">GCM10008171_33080</name>
</gene>
<evidence type="ECO:0000313" key="2">
    <source>
        <dbReference type="EMBL" id="GLK78054.1"/>
    </source>
</evidence>
<evidence type="ECO:0000256" key="1">
    <source>
        <dbReference type="SAM" id="MobiDB-lite"/>
    </source>
</evidence>
<reference evidence="2" key="2">
    <citation type="submission" date="2023-01" db="EMBL/GenBank/DDBJ databases">
        <authorList>
            <person name="Sun Q."/>
            <person name="Evtushenko L."/>
        </authorList>
    </citation>
    <scope>NUCLEOTIDE SEQUENCE</scope>
    <source>
        <strain evidence="2">VKM B-2555</strain>
    </source>
</reference>
<sequence length="204" mass="22206">MSAWPEIPVDPRLETAAGIDVVVRIAWTNDEVSRLASSLIGLELPADLVEDEDGAWYRGLPGIAELPAFKQMMNGQADENTFTLSGLDPELAAIFDAEQHLAEGAVIHVGKVFYDANQQIIGGARWRWRGEGGEFGLHRAGGDHSLDGATRTVSLTATTDLIRRAGAQLHSWTDAQQQRLHPGDRGCERTNGLSTGKRKAWPKV</sequence>
<reference evidence="2" key="1">
    <citation type="journal article" date="2014" name="Int. J. Syst. Evol. Microbiol.">
        <title>Complete genome sequence of Corynebacterium casei LMG S-19264T (=DSM 44701T), isolated from a smear-ripened cheese.</title>
        <authorList>
            <consortium name="US DOE Joint Genome Institute (JGI-PGF)"/>
            <person name="Walter F."/>
            <person name="Albersmeier A."/>
            <person name="Kalinowski J."/>
            <person name="Ruckert C."/>
        </authorList>
    </citation>
    <scope>NUCLEOTIDE SEQUENCE</scope>
    <source>
        <strain evidence="2">VKM B-2555</strain>
    </source>
</reference>
<dbReference type="Proteomes" id="UP001143364">
    <property type="component" value="Unassembled WGS sequence"/>
</dbReference>
<accession>A0A9W6N4E3</accession>
<comment type="caution">
    <text evidence="2">The sequence shown here is derived from an EMBL/GenBank/DDBJ whole genome shotgun (WGS) entry which is preliminary data.</text>
</comment>
<keyword evidence="3" id="KW-1185">Reference proteome</keyword>
<name>A0A9W6N4E3_9HYPH</name>
<evidence type="ECO:0000313" key="3">
    <source>
        <dbReference type="Proteomes" id="UP001143364"/>
    </source>
</evidence>
<organism evidence="2 3">
    <name type="scientific">Methylopila jiangsuensis</name>
    <dbReference type="NCBI Taxonomy" id="586230"/>
    <lineage>
        <taxon>Bacteria</taxon>
        <taxon>Pseudomonadati</taxon>
        <taxon>Pseudomonadota</taxon>
        <taxon>Alphaproteobacteria</taxon>
        <taxon>Hyphomicrobiales</taxon>
        <taxon>Methylopilaceae</taxon>
        <taxon>Methylopila</taxon>
    </lineage>
</organism>
<dbReference type="RefSeq" id="WP_271205873.1">
    <property type="nucleotide sequence ID" value="NZ_BSFK01000016.1"/>
</dbReference>
<dbReference type="AlphaFoldDB" id="A0A9W6N4E3"/>
<dbReference type="EMBL" id="BSFK01000016">
    <property type="protein sequence ID" value="GLK78054.1"/>
    <property type="molecule type" value="Genomic_DNA"/>
</dbReference>
<feature type="region of interest" description="Disordered" evidence="1">
    <location>
        <begin position="175"/>
        <end position="204"/>
    </location>
</feature>
<protein>
    <submittedName>
        <fullName evidence="2">Uncharacterized protein</fullName>
    </submittedName>
</protein>